<sequence length="129" mass="14722">MQEGERFPLIEVKLKKKKVAIARAKKKTPKQKRRRGVVIRRCDGLVPPRLFFRLTFRQSRESTLTEYRGRRSSLWCSRPIVISLCSGVRNSAGERCIYDSSRLSGPQRVVGTGRHRGKVLGIRVQDAGT</sequence>
<protein>
    <submittedName>
        <fullName evidence="1">Uncharacterized protein</fullName>
    </submittedName>
</protein>
<evidence type="ECO:0000313" key="2">
    <source>
        <dbReference type="Proteomes" id="UP000314294"/>
    </source>
</evidence>
<accession>A0A4Z2JH42</accession>
<dbReference type="EMBL" id="SRLO01000001">
    <property type="protein sequence ID" value="TNN89616.1"/>
    <property type="molecule type" value="Genomic_DNA"/>
</dbReference>
<gene>
    <name evidence="1" type="ORF">EYF80_000219</name>
</gene>
<dbReference type="Proteomes" id="UP000314294">
    <property type="component" value="Unassembled WGS sequence"/>
</dbReference>
<name>A0A4Z2JH42_9TELE</name>
<keyword evidence="2" id="KW-1185">Reference proteome</keyword>
<evidence type="ECO:0000313" key="1">
    <source>
        <dbReference type="EMBL" id="TNN89616.1"/>
    </source>
</evidence>
<comment type="caution">
    <text evidence="1">The sequence shown here is derived from an EMBL/GenBank/DDBJ whole genome shotgun (WGS) entry which is preliminary data.</text>
</comment>
<organism evidence="1 2">
    <name type="scientific">Liparis tanakae</name>
    <name type="common">Tanaka's snailfish</name>
    <dbReference type="NCBI Taxonomy" id="230148"/>
    <lineage>
        <taxon>Eukaryota</taxon>
        <taxon>Metazoa</taxon>
        <taxon>Chordata</taxon>
        <taxon>Craniata</taxon>
        <taxon>Vertebrata</taxon>
        <taxon>Euteleostomi</taxon>
        <taxon>Actinopterygii</taxon>
        <taxon>Neopterygii</taxon>
        <taxon>Teleostei</taxon>
        <taxon>Neoteleostei</taxon>
        <taxon>Acanthomorphata</taxon>
        <taxon>Eupercaria</taxon>
        <taxon>Perciformes</taxon>
        <taxon>Cottioidei</taxon>
        <taxon>Cottales</taxon>
        <taxon>Liparidae</taxon>
        <taxon>Liparis</taxon>
    </lineage>
</organism>
<proteinExistence type="predicted"/>
<reference evidence="1 2" key="1">
    <citation type="submission" date="2019-03" db="EMBL/GenBank/DDBJ databases">
        <title>First draft genome of Liparis tanakae, snailfish: a comprehensive survey of snailfish specific genes.</title>
        <authorList>
            <person name="Kim W."/>
            <person name="Song I."/>
            <person name="Jeong J.-H."/>
            <person name="Kim D."/>
            <person name="Kim S."/>
            <person name="Ryu S."/>
            <person name="Song J.Y."/>
            <person name="Lee S.K."/>
        </authorList>
    </citation>
    <scope>NUCLEOTIDE SEQUENCE [LARGE SCALE GENOMIC DNA]</scope>
    <source>
        <tissue evidence="1">Muscle</tissue>
    </source>
</reference>
<dbReference type="AlphaFoldDB" id="A0A4Z2JH42"/>